<dbReference type="InterPro" id="IPR009057">
    <property type="entry name" value="Homeodomain-like_sf"/>
</dbReference>
<evidence type="ECO:0000313" key="5">
    <source>
        <dbReference type="EMBL" id="SKC05017.1"/>
    </source>
</evidence>
<dbReference type="Gene3D" id="2.60.120.10">
    <property type="entry name" value="Jelly Rolls"/>
    <property type="match status" value="1"/>
</dbReference>
<dbReference type="Proteomes" id="UP000191112">
    <property type="component" value="Unassembled WGS sequence"/>
</dbReference>
<dbReference type="OrthoDB" id="9804543at2"/>
<dbReference type="RefSeq" id="WP_079667855.1">
    <property type="nucleotide sequence ID" value="NZ_FUYZ01000010.1"/>
</dbReference>
<dbReference type="SUPFAM" id="SSF46689">
    <property type="entry name" value="Homeodomain-like"/>
    <property type="match status" value="2"/>
</dbReference>
<keyword evidence="3" id="KW-0804">Transcription</keyword>
<dbReference type="STRING" id="619805.SAMN05660477_02676"/>
<dbReference type="Pfam" id="PF02311">
    <property type="entry name" value="AraC_binding"/>
    <property type="match status" value="1"/>
</dbReference>
<keyword evidence="6" id="KW-1185">Reference proteome</keyword>
<dbReference type="InterPro" id="IPR037923">
    <property type="entry name" value="HTH-like"/>
</dbReference>
<evidence type="ECO:0000256" key="3">
    <source>
        <dbReference type="ARBA" id="ARBA00023163"/>
    </source>
</evidence>
<evidence type="ECO:0000256" key="2">
    <source>
        <dbReference type="ARBA" id="ARBA00023125"/>
    </source>
</evidence>
<reference evidence="5 6" key="1">
    <citation type="submission" date="2017-02" db="EMBL/GenBank/DDBJ databases">
        <authorList>
            <person name="Peterson S.W."/>
        </authorList>
    </citation>
    <scope>NUCLEOTIDE SEQUENCE [LARGE SCALE GENOMIC DNA]</scope>
    <source>
        <strain evidence="5 6">DSM 22323</strain>
    </source>
</reference>
<keyword evidence="1" id="KW-0805">Transcription regulation</keyword>
<dbReference type="InterPro" id="IPR014710">
    <property type="entry name" value="RmlC-like_jellyroll"/>
</dbReference>
<dbReference type="InterPro" id="IPR003313">
    <property type="entry name" value="AraC-bd"/>
</dbReference>
<feature type="domain" description="HTH araC/xylS-type" evidence="4">
    <location>
        <begin position="165"/>
        <end position="263"/>
    </location>
</feature>
<dbReference type="Gene3D" id="1.10.10.60">
    <property type="entry name" value="Homeodomain-like"/>
    <property type="match status" value="2"/>
</dbReference>
<name>A0A1T5G9K3_9FLAO</name>
<dbReference type="SMART" id="SM00342">
    <property type="entry name" value="HTH_ARAC"/>
    <property type="match status" value="1"/>
</dbReference>
<dbReference type="EMBL" id="FUYZ01000010">
    <property type="protein sequence ID" value="SKC05017.1"/>
    <property type="molecule type" value="Genomic_DNA"/>
</dbReference>
<accession>A0A1T5G9K3</accession>
<dbReference type="PANTHER" id="PTHR11019:SF199">
    <property type="entry name" value="HTH-TYPE TRANSCRIPTIONAL REGULATOR NIMR"/>
    <property type="match status" value="1"/>
</dbReference>
<dbReference type="PANTHER" id="PTHR11019">
    <property type="entry name" value="HTH-TYPE TRANSCRIPTIONAL REGULATOR NIMR"/>
    <property type="match status" value="1"/>
</dbReference>
<evidence type="ECO:0000259" key="4">
    <source>
        <dbReference type="PROSITE" id="PS01124"/>
    </source>
</evidence>
<proteinExistence type="predicted"/>
<sequence>MSFKNTKEDRGQHIDHLTTNSYVWYESNWKHDDKEDSHDYYQLNYVEEGYQYFHIEQKIYLVPQNNVIWIPANKKHRTTSDATTVNPMLILFKSAPKKDFYNEVHVFEAPAVLREMMFYASKWNKATSENPEQHLFLKALLGSLPNFCNDAFGLQVPVPTDSRLIPVCHYINANYQYNVSADDLGEIAKMSARNLQRIFKQETGITLQKYIQLIRIVKSIELIDTKRFTLSEIAYKVGYKSLSAFSNSYFSIMKIKPSGKGQKK</sequence>
<evidence type="ECO:0000256" key="1">
    <source>
        <dbReference type="ARBA" id="ARBA00023015"/>
    </source>
</evidence>
<dbReference type="PROSITE" id="PS01124">
    <property type="entry name" value="HTH_ARAC_FAMILY_2"/>
    <property type="match status" value="1"/>
</dbReference>
<evidence type="ECO:0000313" key="6">
    <source>
        <dbReference type="Proteomes" id="UP000191112"/>
    </source>
</evidence>
<dbReference type="SUPFAM" id="SSF51215">
    <property type="entry name" value="Regulatory protein AraC"/>
    <property type="match status" value="1"/>
</dbReference>
<dbReference type="InterPro" id="IPR018060">
    <property type="entry name" value="HTH_AraC"/>
</dbReference>
<dbReference type="GO" id="GO:0003700">
    <property type="term" value="F:DNA-binding transcription factor activity"/>
    <property type="evidence" value="ECO:0007669"/>
    <property type="project" value="InterPro"/>
</dbReference>
<dbReference type="GO" id="GO:0043565">
    <property type="term" value="F:sequence-specific DNA binding"/>
    <property type="evidence" value="ECO:0007669"/>
    <property type="project" value="InterPro"/>
</dbReference>
<gene>
    <name evidence="5" type="ORF">SAMN05660477_02676</name>
</gene>
<organism evidence="5 6">
    <name type="scientific">Soonwooa buanensis</name>
    <dbReference type="NCBI Taxonomy" id="619805"/>
    <lineage>
        <taxon>Bacteria</taxon>
        <taxon>Pseudomonadati</taxon>
        <taxon>Bacteroidota</taxon>
        <taxon>Flavobacteriia</taxon>
        <taxon>Flavobacteriales</taxon>
        <taxon>Weeksellaceae</taxon>
        <taxon>Chryseobacterium group</taxon>
        <taxon>Soonwooa</taxon>
    </lineage>
</organism>
<keyword evidence="2 5" id="KW-0238">DNA-binding</keyword>
<dbReference type="AlphaFoldDB" id="A0A1T5G9K3"/>
<dbReference type="Pfam" id="PF12833">
    <property type="entry name" value="HTH_18"/>
    <property type="match status" value="1"/>
</dbReference>
<protein>
    <submittedName>
        <fullName evidence="5">AraC-type DNA-binding protein</fullName>
    </submittedName>
</protein>